<dbReference type="EMBL" id="JARZFX010000021">
    <property type="protein sequence ID" value="MEC5425875.1"/>
    <property type="molecule type" value="Genomic_DNA"/>
</dbReference>
<keyword evidence="4" id="KW-0378">Hydrolase</keyword>
<accession>A0ABU6KKY7</accession>
<evidence type="ECO:0000256" key="1">
    <source>
        <dbReference type="ARBA" id="ARBA00001946"/>
    </source>
</evidence>
<evidence type="ECO:0000259" key="6">
    <source>
        <dbReference type="PROSITE" id="PS51462"/>
    </source>
</evidence>
<evidence type="ECO:0000313" key="7">
    <source>
        <dbReference type="EMBL" id="MEC5425875.1"/>
    </source>
</evidence>
<dbReference type="InterPro" id="IPR000086">
    <property type="entry name" value="NUDIX_hydrolase_dom"/>
</dbReference>
<name>A0ABU6KKY7_9BACI</name>
<comment type="similarity">
    <text evidence="2">Belongs to the Nudix hydrolase family.</text>
</comment>
<keyword evidence="5" id="KW-0460">Magnesium</keyword>
<evidence type="ECO:0000256" key="2">
    <source>
        <dbReference type="ARBA" id="ARBA00005582"/>
    </source>
</evidence>
<protein>
    <submittedName>
        <fullName evidence="7">8-oxo-dGTP diphosphatase</fullName>
    </submittedName>
</protein>
<dbReference type="Pfam" id="PF00293">
    <property type="entry name" value="NUDIX"/>
    <property type="match status" value="1"/>
</dbReference>
<dbReference type="PANTHER" id="PTHR43758">
    <property type="entry name" value="7,8-DIHYDRO-8-OXOGUANINE TRIPHOSPHATASE"/>
    <property type="match status" value="1"/>
</dbReference>
<dbReference type="InterPro" id="IPR015797">
    <property type="entry name" value="NUDIX_hydrolase-like_dom_sf"/>
</dbReference>
<dbReference type="PANTHER" id="PTHR43758:SF2">
    <property type="entry name" value="OXIDIZED PURINE NUCLEOSIDE TRIPHOSPHATE HYDROLASE"/>
    <property type="match status" value="1"/>
</dbReference>
<dbReference type="Gene3D" id="3.90.79.10">
    <property type="entry name" value="Nucleoside Triphosphate Pyrophosphohydrolase"/>
    <property type="match status" value="1"/>
</dbReference>
<dbReference type="Proteomes" id="UP001335737">
    <property type="component" value="Unassembled WGS sequence"/>
</dbReference>
<sequence>MYKQTLCFIRRNDELLMLNRENKPTQGLWNGVGGKIDDNETPLDCVIREVMEETNIDISTYQVIDKGVISWEVDNSYIDGLYVYLVDIEDSYDYKTPKKMDEGILDWKKVTWLLEDKNFGVGEMIPHFLPNILNRDEQCNHFCVIRDAKLTNYEMKELKLIKTK</sequence>
<comment type="caution">
    <text evidence="7">The sequence shown here is derived from an EMBL/GenBank/DDBJ whole genome shotgun (WGS) entry which is preliminary data.</text>
</comment>
<dbReference type="PROSITE" id="PS00893">
    <property type="entry name" value="NUDIX_BOX"/>
    <property type="match status" value="1"/>
</dbReference>
<dbReference type="PROSITE" id="PS51462">
    <property type="entry name" value="NUDIX"/>
    <property type="match status" value="1"/>
</dbReference>
<organism evidence="7 8">
    <name type="scientific">Virgibacillus tibetensis</name>
    <dbReference type="NCBI Taxonomy" id="3042313"/>
    <lineage>
        <taxon>Bacteria</taxon>
        <taxon>Bacillati</taxon>
        <taxon>Bacillota</taxon>
        <taxon>Bacilli</taxon>
        <taxon>Bacillales</taxon>
        <taxon>Bacillaceae</taxon>
        <taxon>Virgibacillus</taxon>
    </lineage>
</organism>
<evidence type="ECO:0000256" key="3">
    <source>
        <dbReference type="ARBA" id="ARBA00022723"/>
    </source>
</evidence>
<evidence type="ECO:0000313" key="8">
    <source>
        <dbReference type="Proteomes" id="UP001335737"/>
    </source>
</evidence>
<reference evidence="7 8" key="1">
    <citation type="journal article" date="2024" name="Int. J. Syst. Evol. Microbiol.">
        <title>Virgibacillus tibetensis sp. nov., isolated from salt lake on the Tibetan Plateau of China.</title>
        <authorList>
            <person name="Phurbu D."/>
            <person name="Liu Z.-X."/>
            <person name="Wang R."/>
            <person name="Zheng Y.-Y."/>
            <person name="Liu H.-C."/>
            <person name="Zhou Y.-G."/>
            <person name="Yu Y.-J."/>
            <person name="Li A.-H."/>
        </authorList>
    </citation>
    <scope>NUCLEOTIDE SEQUENCE [LARGE SCALE GENOMIC DNA]</scope>
    <source>
        <strain evidence="7 8">C22-A2</strain>
    </source>
</reference>
<dbReference type="RefSeq" id="WP_327609405.1">
    <property type="nucleotide sequence ID" value="NZ_JARZFX010000021.1"/>
</dbReference>
<gene>
    <name evidence="7" type="ORF">QGM71_20685</name>
</gene>
<dbReference type="CDD" id="cd18886">
    <property type="entry name" value="NUDIX_MutT_Nudt1"/>
    <property type="match status" value="1"/>
</dbReference>
<comment type="cofactor">
    <cofactor evidence="1">
        <name>Mg(2+)</name>
        <dbReference type="ChEBI" id="CHEBI:18420"/>
    </cofactor>
</comment>
<feature type="domain" description="Nudix hydrolase" evidence="6">
    <location>
        <begin position="1"/>
        <end position="134"/>
    </location>
</feature>
<proteinExistence type="inferred from homology"/>
<keyword evidence="8" id="KW-1185">Reference proteome</keyword>
<keyword evidence="3" id="KW-0479">Metal-binding</keyword>
<evidence type="ECO:0000256" key="5">
    <source>
        <dbReference type="ARBA" id="ARBA00022842"/>
    </source>
</evidence>
<dbReference type="InterPro" id="IPR020084">
    <property type="entry name" value="NUDIX_hydrolase_CS"/>
</dbReference>
<dbReference type="SUPFAM" id="SSF55811">
    <property type="entry name" value="Nudix"/>
    <property type="match status" value="1"/>
</dbReference>
<evidence type="ECO:0000256" key="4">
    <source>
        <dbReference type="ARBA" id="ARBA00022801"/>
    </source>
</evidence>